<keyword evidence="2" id="KW-1185">Reference proteome</keyword>
<dbReference type="SUPFAM" id="SSF53474">
    <property type="entry name" value="alpha/beta-Hydrolases"/>
    <property type="match status" value="1"/>
</dbReference>
<evidence type="ECO:0000313" key="1">
    <source>
        <dbReference type="EMBL" id="EQC40541.1"/>
    </source>
</evidence>
<dbReference type="EMBL" id="JH767136">
    <property type="protein sequence ID" value="EQC40541.1"/>
    <property type="molecule type" value="Genomic_DNA"/>
</dbReference>
<dbReference type="OrthoDB" id="408373at2759"/>
<dbReference type="PRINTS" id="PR00111">
    <property type="entry name" value="ABHYDROLASE"/>
</dbReference>
<dbReference type="VEuPathDB" id="FungiDB:SDRG_02431"/>
<dbReference type="AlphaFoldDB" id="T0R0S7"/>
<dbReference type="InParanoid" id="T0R0S7"/>
<name>T0R0S7_SAPDV</name>
<gene>
    <name evidence="1" type="ORF">SDRG_02431</name>
</gene>
<dbReference type="ESTHER" id="9stra-t0r0s7">
    <property type="family name" value="Duf_1057"/>
</dbReference>
<dbReference type="OMA" id="FMEEEIP"/>
<dbReference type="InterPro" id="IPR029058">
    <property type="entry name" value="AB_hydrolase_fold"/>
</dbReference>
<protein>
    <recommendedName>
        <fullName evidence="3">AB hydrolase-1 domain-containing protein</fullName>
    </recommendedName>
</protein>
<dbReference type="PANTHER" id="PTHR47533">
    <property type="entry name" value="PROTEIN CBG21859"/>
    <property type="match status" value="1"/>
</dbReference>
<dbReference type="InterPro" id="IPR010463">
    <property type="entry name" value="DUF1057"/>
</dbReference>
<proteinExistence type="predicted"/>
<evidence type="ECO:0008006" key="3">
    <source>
        <dbReference type="Google" id="ProtNLM"/>
    </source>
</evidence>
<dbReference type="Pfam" id="PF06342">
    <property type="entry name" value="DUF1057"/>
    <property type="match status" value="1"/>
</dbReference>
<dbReference type="RefSeq" id="XP_008606240.1">
    <property type="nucleotide sequence ID" value="XM_008608018.1"/>
</dbReference>
<dbReference type="Gene3D" id="3.40.50.1820">
    <property type="entry name" value="alpha/beta hydrolase"/>
    <property type="match status" value="1"/>
</dbReference>
<sequence>MVAIAQIPPSTTTAEPVHATLTLSNEELLHYSTYGPATAAKTFVLLHGAPGAYTDFKYLSPLLVTEPDTNAIVFDLPGSGRTSMDTAGGLASFNSTGIAEAVIDAWPRLSLSRAFLIGHSMGGQTALLVAASSAVAPTLCGLALLNPAGFGPHHVSRPLFLAKIWACALRFLGDGDHFLQRWTHSFYLNTLRFPKTTLPSSCVAAILHVSSPDYARIESSARVIQSRGLSTFMALASDDRIVEVAIGHEVADVLKPSVLKEYPTGGHNIQKTQAADLGLSILAWSNHDGKL</sequence>
<dbReference type="InterPro" id="IPR000073">
    <property type="entry name" value="AB_hydrolase_1"/>
</dbReference>
<accession>T0R0S7</accession>
<dbReference type="eggNOG" id="ENOG502SFNA">
    <property type="taxonomic scope" value="Eukaryota"/>
</dbReference>
<dbReference type="PANTHER" id="PTHR47533:SF4">
    <property type="entry name" value="AB HYDROLASE-1 DOMAIN-CONTAINING PROTEIN"/>
    <property type="match status" value="1"/>
</dbReference>
<dbReference type="GeneID" id="19943158"/>
<organism evidence="1 2">
    <name type="scientific">Saprolegnia diclina (strain VS20)</name>
    <dbReference type="NCBI Taxonomy" id="1156394"/>
    <lineage>
        <taxon>Eukaryota</taxon>
        <taxon>Sar</taxon>
        <taxon>Stramenopiles</taxon>
        <taxon>Oomycota</taxon>
        <taxon>Saprolegniomycetes</taxon>
        <taxon>Saprolegniales</taxon>
        <taxon>Saprolegniaceae</taxon>
        <taxon>Saprolegnia</taxon>
    </lineage>
</organism>
<dbReference type="Proteomes" id="UP000030762">
    <property type="component" value="Unassembled WGS sequence"/>
</dbReference>
<reference evidence="1 2" key="1">
    <citation type="submission" date="2012-04" db="EMBL/GenBank/DDBJ databases">
        <title>The Genome Sequence of Saprolegnia declina VS20.</title>
        <authorList>
            <consortium name="The Broad Institute Genome Sequencing Platform"/>
            <person name="Russ C."/>
            <person name="Nusbaum C."/>
            <person name="Tyler B."/>
            <person name="van West P."/>
            <person name="Dieguez-Uribeondo J."/>
            <person name="de Bruijn I."/>
            <person name="Tripathy S."/>
            <person name="Jiang R."/>
            <person name="Young S.K."/>
            <person name="Zeng Q."/>
            <person name="Gargeya S."/>
            <person name="Fitzgerald M."/>
            <person name="Haas B."/>
            <person name="Abouelleil A."/>
            <person name="Alvarado L."/>
            <person name="Arachchi H.M."/>
            <person name="Berlin A."/>
            <person name="Chapman S.B."/>
            <person name="Goldberg J."/>
            <person name="Griggs A."/>
            <person name="Gujja S."/>
            <person name="Hansen M."/>
            <person name="Howarth C."/>
            <person name="Imamovic A."/>
            <person name="Larimer J."/>
            <person name="McCowen C."/>
            <person name="Montmayeur A."/>
            <person name="Murphy C."/>
            <person name="Neiman D."/>
            <person name="Pearson M."/>
            <person name="Priest M."/>
            <person name="Roberts A."/>
            <person name="Saif S."/>
            <person name="Shea T."/>
            <person name="Sisk P."/>
            <person name="Sykes S."/>
            <person name="Wortman J."/>
            <person name="Nusbaum C."/>
            <person name="Birren B."/>
        </authorList>
    </citation>
    <scope>NUCLEOTIDE SEQUENCE [LARGE SCALE GENOMIC DNA]</scope>
    <source>
        <strain evidence="1 2">VS20</strain>
    </source>
</reference>
<evidence type="ECO:0000313" key="2">
    <source>
        <dbReference type="Proteomes" id="UP000030762"/>
    </source>
</evidence>